<feature type="transmembrane region" description="Helical" evidence="5">
    <location>
        <begin position="68"/>
        <end position="92"/>
    </location>
</feature>
<comment type="caution">
    <text evidence="7">The sequence shown here is derived from an EMBL/GenBank/DDBJ whole genome shotgun (WGS) entry which is preliminary data.</text>
</comment>
<evidence type="ECO:0000256" key="3">
    <source>
        <dbReference type="ARBA" id="ARBA00022989"/>
    </source>
</evidence>
<feature type="transmembrane region" description="Helical" evidence="5">
    <location>
        <begin position="6"/>
        <end position="26"/>
    </location>
</feature>
<evidence type="ECO:0000256" key="5">
    <source>
        <dbReference type="SAM" id="Phobius"/>
    </source>
</evidence>
<evidence type="ECO:0000256" key="4">
    <source>
        <dbReference type="ARBA" id="ARBA00023136"/>
    </source>
</evidence>
<dbReference type="AlphaFoldDB" id="A0A0G1BMQ6"/>
<keyword evidence="4 5" id="KW-0472">Membrane</keyword>
<feature type="transmembrane region" description="Helical" evidence="5">
    <location>
        <begin position="234"/>
        <end position="255"/>
    </location>
</feature>
<dbReference type="InterPro" id="IPR004481">
    <property type="entry name" value="K/Na/Ca-exchanger"/>
</dbReference>
<keyword evidence="3 5" id="KW-1133">Transmembrane helix</keyword>
<sequence length="310" mass="34385">MPGNILFFIFSLIAVWMGAGIIVTSLDRISRRLEISAFAASFFILGLLTSLPELSVGINSIIEKRPEIFVGNLVGGSIILFLMVIPLLSLLGNGVTLSHQLTRRKLIFALYVVGLPTLLTIDNNFTRIEGLLLIFMYFVLFYKMEKKKGLLDHFRDKFALHKKSTIWDAGKILAGAFIVYIASAVLVENTIYFSKVLSVSPYLLSLLGLSIGTNLPEISIALRTVTYGKKDIALGDYIGSAAANSLILGVLAVINEQVITITNHLSITFLMMTLGLSLFYYFTRSKNDISRGEGFLLFLVYLAFFILEMK</sequence>
<reference evidence="7 8" key="1">
    <citation type="journal article" date="2015" name="Nature">
        <title>rRNA introns, odd ribosomes, and small enigmatic genomes across a large radiation of phyla.</title>
        <authorList>
            <person name="Brown C.T."/>
            <person name="Hug L.A."/>
            <person name="Thomas B.C."/>
            <person name="Sharon I."/>
            <person name="Castelle C.J."/>
            <person name="Singh A."/>
            <person name="Wilkins M.J."/>
            <person name="Williams K.H."/>
            <person name="Banfield J.F."/>
        </authorList>
    </citation>
    <scope>NUCLEOTIDE SEQUENCE [LARGE SCALE GENOMIC DNA]</scope>
</reference>
<organism evidence="7 8">
    <name type="scientific">Candidatus Gottesmanbacteria bacterium GW2011_GWA2_42_18</name>
    <dbReference type="NCBI Taxonomy" id="1618442"/>
    <lineage>
        <taxon>Bacteria</taxon>
        <taxon>Candidatus Gottesmaniibacteriota</taxon>
    </lineage>
</organism>
<evidence type="ECO:0000256" key="2">
    <source>
        <dbReference type="ARBA" id="ARBA00022692"/>
    </source>
</evidence>
<dbReference type="PANTHER" id="PTHR10846">
    <property type="entry name" value="SODIUM/POTASSIUM/CALCIUM EXCHANGER"/>
    <property type="match status" value="1"/>
</dbReference>
<gene>
    <name evidence="7" type="ORF">UV09_C0004G0055</name>
</gene>
<dbReference type="GO" id="GO:0005262">
    <property type="term" value="F:calcium channel activity"/>
    <property type="evidence" value="ECO:0007669"/>
    <property type="project" value="TreeGrafter"/>
</dbReference>
<dbReference type="Proteomes" id="UP000034320">
    <property type="component" value="Unassembled WGS sequence"/>
</dbReference>
<proteinExistence type="predicted"/>
<name>A0A0G1BMQ6_9BACT</name>
<feature type="domain" description="Sodium/calcium exchanger membrane region" evidence="6">
    <location>
        <begin position="172"/>
        <end position="307"/>
    </location>
</feature>
<dbReference type="PANTHER" id="PTHR10846:SF8">
    <property type="entry name" value="INNER MEMBRANE PROTEIN YRBG"/>
    <property type="match status" value="1"/>
</dbReference>
<dbReference type="EMBL" id="LCDD01000004">
    <property type="protein sequence ID" value="KKS47566.1"/>
    <property type="molecule type" value="Genomic_DNA"/>
</dbReference>
<feature type="transmembrane region" description="Helical" evidence="5">
    <location>
        <begin position="38"/>
        <end position="62"/>
    </location>
</feature>
<dbReference type="GO" id="GO:0006874">
    <property type="term" value="P:intracellular calcium ion homeostasis"/>
    <property type="evidence" value="ECO:0007669"/>
    <property type="project" value="TreeGrafter"/>
</dbReference>
<feature type="transmembrane region" description="Helical" evidence="5">
    <location>
        <begin position="289"/>
        <end position="307"/>
    </location>
</feature>
<evidence type="ECO:0000313" key="7">
    <source>
        <dbReference type="EMBL" id="KKS47566.1"/>
    </source>
</evidence>
<protein>
    <submittedName>
        <fullName evidence="7">Na+/Ca+ antiporter, CaCA family</fullName>
    </submittedName>
</protein>
<dbReference type="GO" id="GO:0008273">
    <property type="term" value="F:calcium, potassium:sodium antiporter activity"/>
    <property type="evidence" value="ECO:0007669"/>
    <property type="project" value="TreeGrafter"/>
</dbReference>
<evidence type="ECO:0000313" key="8">
    <source>
        <dbReference type="Proteomes" id="UP000034320"/>
    </source>
</evidence>
<accession>A0A0G1BMQ6</accession>
<feature type="domain" description="Sodium/calcium exchanger membrane region" evidence="6">
    <location>
        <begin position="5"/>
        <end position="140"/>
    </location>
</feature>
<evidence type="ECO:0000256" key="1">
    <source>
        <dbReference type="ARBA" id="ARBA00004141"/>
    </source>
</evidence>
<dbReference type="Gene3D" id="1.20.1420.30">
    <property type="entry name" value="NCX, central ion-binding region"/>
    <property type="match status" value="1"/>
</dbReference>
<feature type="transmembrane region" description="Helical" evidence="5">
    <location>
        <begin position="165"/>
        <end position="187"/>
    </location>
</feature>
<dbReference type="Pfam" id="PF01699">
    <property type="entry name" value="Na_Ca_ex"/>
    <property type="match status" value="2"/>
</dbReference>
<evidence type="ECO:0000259" key="6">
    <source>
        <dbReference type="Pfam" id="PF01699"/>
    </source>
</evidence>
<dbReference type="InterPro" id="IPR044880">
    <property type="entry name" value="NCX_ion-bd_dom_sf"/>
</dbReference>
<feature type="transmembrane region" description="Helical" evidence="5">
    <location>
        <begin position="261"/>
        <end position="282"/>
    </location>
</feature>
<feature type="transmembrane region" description="Helical" evidence="5">
    <location>
        <begin position="127"/>
        <end position="144"/>
    </location>
</feature>
<keyword evidence="2 5" id="KW-0812">Transmembrane</keyword>
<dbReference type="GO" id="GO:0005886">
    <property type="term" value="C:plasma membrane"/>
    <property type="evidence" value="ECO:0007669"/>
    <property type="project" value="TreeGrafter"/>
</dbReference>
<comment type="subcellular location">
    <subcellularLocation>
        <location evidence="1">Membrane</location>
        <topology evidence="1">Multi-pass membrane protein</topology>
    </subcellularLocation>
</comment>
<dbReference type="InterPro" id="IPR004837">
    <property type="entry name" value="NaCa_Exmemb"/>
</dbReference>